<accession>A0AAJ8BLL9</accession>
<protein>
    <submittedName>
        <fullName evidence="2">Uncharacterized protein</fullName>
    </submittedName>
</protein>
<dbReference type="KEGG" id="ang:An02g02110"/>
<dbReference type="RefSeq" id="XP_059599904.1">
    <property type="nucleotide sequence ID" value="XM_059746109.1"/>
</dbReference>
<proteinExistence type="predicted"/>
<feature type="region of interest" description="Disordered" evidence="1">
    <location>
        <begin position="1"/>
        <end position="29"/>
    </location>
</feature>
<evidence type="ECO:0000256" key="1">
    <source>
        <dbReference type="SAM" id="MobiDB-lite"/>
    </source>
</evidence>
<dbReference type="VEuPathDB" id="FungiDB:An02g02110"/>
<reference evidence="2" key="2">
    <citation type="submission" date="2025-08" db="UniProtKB">
        <authorList>
            <consortium name="RefSeq"/>
        </authorList>
    </citation>
    <scope>IDENTIFICATION</scope>
</reference>
<name>A0AAJ8BLL9_ASPNG</name>
<sequence>MSALDSPTIKSGEWHDGKHRKAIPLRGGGGGKVAACRATLHCHHTQPPPTTDQCLGTAYCLGSNRRKAAQCDHADGPGPKMRSWRCSTVVKSSTLLRSTRVKKKQARASCALVSHEVMLSKKPSVVDLTLLRTAHRGSVSLGPVAEVLRTPRLSSRASERLPEPIDSGRYCHLCHSEFRVMGIGPCATCSTTGAI</sequence>
<organism evidence="2">
    <name type="scientific">Aspergillus niger</name>
    <dbReference type="NCBI Taxonomy" id="5061"/>
    <lineage>
        <taxon>Eukaryota</taxon>
        <taxon>Fungi</taxon>
        <taxon>Dikarya</taxon>
        <taxon>Ascomycota</taxon>
        <taxon>Pezizomycotina</taxon>
        <taxon>Eurotiomycetes</taxon>
        <taxon>Eurotiomycetidae</taxon>
        <taxon>Eurotiales</taxon>
        <taxon>Aspergillaceae</taxon>
        <taxon>Aspergillus</taxon>
        <taxon>Aspergillus subgen. Circumdati</taxon>
    </lineage>
</organism>
<evidence type="ECO:0000313" key="2">
    <source>
        <dbReference type="RefSeq" id="XP_059599904.1"/>
    </source>
</evidence>
<gene>
    <name evidence="2" type="ORF">An02g02110</name>
</gene>
<dbReference type="AlphaFoldDB" id="A0AAJ8BLL9"/>
<dbReference type="GeneID" id="84590240"/>
<reference evidence="2" key="1">
    <citation type="submission" date="2025-02" db="EMBL/GenBank/DDBJ databases">
        <authorList>
            <consortium name="NCBI Genome Project"/>
        </authorList>
    </citation>
    <scope>NUCLEOTIDE SEQUENCE</scope>
</reference>